<reference evidence="1 2" key="1">
    <citation type="submission" date="2024-09" db="EMBL/GenBank/DDBJ databases">
        <authorList>
            <person name="Sun Q."/>
            <person name="Mori K."/>
        </authorList>
    </citation>
    <scope>NUCLEOTIDE SEQUENCE [LARGE SCALE GENOMIC DNA]</scope>
    <source>
        <strain evidence="1 2">CCM 8543</strain>
    </source>
</reference>
<dbReference type="Proteomes" id="UP001589755">
    <property type="component" value="Unassembled WGS sequence"/>
</dbReference>
<name>A0ABV6DCZ4_9HYPH</name>
<accession>A0ABV6DCZ4</accession>
<evidence type="ECO:0000313" key="1">
    <source>
        <dbReference type="EMBL" id="MFC0210485.1"/>
    </source>
</evidence>
<dbReference type="EMBL" id="JBHLXD010000056">
    <property type="protein sequence ID" value="MFC0210485.1"/>
    <property type="molecule type" value="Genomic_DNA"/>
</dbReference>
<sequence length="176" mass="18812">MRPDLPQIAAMRATAGVPVDAILAETAAILRPAVSRIAGIVQEEHGSGERPMTRLRDLRDGALVRISQDLGRHARGCRLDPGALAQAARRLEDALDAGADLLILNRFGKSEAEGGGLRPVIERVMLAGIPILTAVRDAYAGAWEDFHGGLAVRLPAERQAVLGWCHAALHLNLEPM</sequence>
<comment type="caution">
    <text evidence="1">The sequence shown here is derived from an EMBL/GenBank/DDBJ whole genome shotgun (WGS) entry which is preliminary data.</text>
</comment>
<dbReference type="RefSeq" id="WP_261522762.1">
    <property type="nucleotide sequence ID" value="NZ_JAODNW010000041.1"/>
</dbReference>
<proteinExistence type="predicted"/>
<gene>
    <name evidence="1" type="ORF">ACFFJ2_19020</name>
</gene>
<dbReference type="InterPro" id="IPR018912">
    <property type="entry name" value="DUF2478"/>
</dbReference>
<organism evidence="1 2">
    <name type="scientific">Chelativorans intermedius</name>
    <dbReference type="NCBI Taxonomy" id="515947"/>
    <lineage>
        <taxon>Bacteria</taxon>
        <taxon>Pseudomonadati</taxon>
        <taxon>Pseudomonadota</taxon>
        <taxon>Alphaproteobacteria</taxon>
        <taxon>Hyphomicrobiales</taxon>
        <taxon>Phyllobacteriaceae</taxon>
        <taxon>Chelativorans</taxon>
    </lineage>
</organism>
<dbReference type="Pfam" id="PF10649">
    <property type="entry name" value="DUF2478"/>
    <property type="match status" value="1"/>
</dbReference>
<protein>
    <submittedName>
        <fullName evidence="1">DUF2478 domain-containing protein</fullName>
    </submittedName>
</protein>
<evidence type="ECO:0000313" key="2">
    <source>
        <dbReference type="Proteomes" id="UP001589755"/>
    </source>
</evidence>
<keyword evidence="2" id="KW-1185">Reference proteome</keyword>